<evidence type="ECO:0000313" key="1">
    <source>
        <dbReference type="EMBL" id="MBE9079296.1"/>
    </source>
</evidence>
<evidence type="ECO:0000313" key="2">
    <source>
        <dbReference type="Proteomes" id="UP000636505"/>
    </source>
</evidence>
<gene>
    <name evidence="1" type="ORF">IQ241_18680</name>
</gene>
<comment type="caution">
    <text evidence="1">The sequence shown here is derived from an EMBL/GenBank/DDBJ whole genome shotgun (WGS) entry which is preliminary data.</text>
</comment>
<keyword evidence="2" id="KW-1185">Reference proteome</keyword>
<organism evidence="1 2">
    <name type="scientific">Vasconcelosia minhoensis LEGE 07310</name>
    <dbReference type="NCBI Taxonomy" id="915328"/>
    <lineage>
        <taxon>Bacteria</taxon>
        <taxon>Bacillati</taxon>
        <taxon>Cyanobacteriota</taxon>
        <taxon>Cyanophyceae</taxon>
        <taxon>Nodosilineales</taxon>
        <taxon>Cymatolegaceae</taxon>
        <taxon>Vasconcelosia</taxon>
        <taxon>Vasconcelosia minhoensis</taxon>
    </lineage>
</organism>
<sequence length="126" mass="13718">MATANVLKFMQKTAEDESLRQRLGQILECGDGDISSEAELDSEESAALKGERAPAVTEFAAENGYEFSTGELITVVDAFQQHQAGQISDSEMAQIMGLTDAKTLKTGTQSSFRRLTQYLTKTYLGV</sequence>
<protein>
    <submittedName>
        <fullName evidence="1">Uncharacterized protein</fullName>
    </submittedName>
</protein>
<accession>A0A8J7DMS9</accession>
<dbReference type="AlphaFoldDB" id="A0A8J7DMS9"/>
<dbReference type="Proteomes" id="UP000636505">
    <property type="component" value="Unassembled WGS sequence"/>
</dbReference>
<dbReference type="RefSeq" id="WP_193910113.1">
    <property type="nucleotide sequence ID" value="NZ_JADEXG010000052.1"/>
</dbReference>
<reference evidence="1" key="1">
    <citation type="submission" date="2020-10" db="EMBL/GenBank/DDBJ databases">
        <authorList>
            <person name="Castelo-Branco R."/>
            <person name="Eusebio N."/>
            <person name="Adriana R."/>
            <person name="Vieira A."/>
            <person name="Brugerolle De Fraissinette N."/>
            <person name="Rezende De Castro R."/>
            <person name="Schneider M.P."/>
            <person name="Vasconcelos V."/>
            <person name="Leao P.N."/>
        </authorList>
    </citation>
    <scope>NUCLEOTIDE SEQUENCE</scope>
    <source>
        <strain evidence="1">LEGE 07310</strain>
    </source>
</reference>
<name>A0A8J7DMS9_9CYAN</name>
<proteinExistence type="predicted"/>
<dbReference type="EMBL" id="JADEXG010000052">
    <property type="protein sequence ID" value="MBE9079296.1"/>
    <property type="molecule type" value="Genomic_DNA"/>
</dbReference>